<dbReference type="Proteomes" id="UP000305401">
    <property type="component" value="Unassembled WGS sequence"/>
</dbReference>
<comment type="caution">
    <text evidence="1">The sequence shown here is derived from an EMBL/GenBank/DDBJ whole genome shotgun (WGS) entry which is preliminary data.</text>
</comment>
<organism evidence="1 2">
    <name type="scientific">Muribaculum caecicola</name>
    <dbReference type="NCBI Taxonomy" id="3038144"/>
    <lineage>
        <taxon>Bacteria</taxon>
        <taxon>Pseudomonadati</taxon>
        <taxon>Bacteroidota</taxon>
        <taxon>Bacteroidia</taxon>
        <taxon>Bacteroidales</taxon>
        <taxon>Muribaculaceae</taxon>
        <taxon>Muribaculum</taxon>
    </lineage>
</organism>
<name>A0AC61S5K6_9BACT</name>
<reference evidence="1" key="1">
    <citation type="submission" date="2019-04" db="EMBL/GenBank/DDBJ databases">
        <title>Microbes associate with the intestines of laboratory mice.</title>
        <authorList>
            <person name="Navarre W."/>
            <person name="Wong E."/>
            <person name="Huang K.C."/>
            <person name="Tropini C."/>
            <person name="Ng K."/>
            <person name="Yu B."/>
        </authorList>
    </citation>
    <scope>NUCLEOTIDE SEQUENCE</scope>
    <source>
        <strain evidence="1">NM86_A22</strain>
    </source>
</reference>
<proteinExistence type="predicted"/>
<accession>A0AC61S5K6</accession>
<evidence type="ECO:0000313" key="2">
    <source>
        <dbReference type="Proteomes" id="UP000305401"/>
    </source>
</evidence>
<dbReference type="EMBL" id="SSTG01000073">
    <property type="protein sequence ID" value="THG50086.1"/>
    <property type="molecule type" value="Genomic_DNA"/>
</dbReference>
<protein>
    <submittedName>
        <fullName evidence="1">Uncharacterized protein</fullName>
    </submittedName>
</protein>
<gene>
    <name evidence="1" type="ORF">E5990_06725</name>
</gene>
<sequence>MIRSDTTRPQDAKIITAEHQLATPSTPADDMVDRLMTYLKDKDNEIGRLNKEIGRLEARVEELERNARVHVSPQYAHTSETVPT</sequence>
<keyword evidence="2" id="KW-1185">Reference proteome</keyword>
<evidence type="ECO:0000313" key="1">
    <source>
        <dbReference type="EMBL" id="THG50086.1"/>
    </source>
</evidence>